<dbReference type="AlphaFoldDB" id="A0A1G8ZDE1"/>
<name>A0A1G8ZDE1_9PROT</name>
<sequence>MVEVFVYGLFDLYQTYSKHGKKNILTWWPNLQGKKNGAGNKKPAEQLVLKNPLLFFLIGRLRKEACMASLAVRSSFAHTNLMTGSQPSSCHDTYRITTPQGSFPTAISLSLVFVWVSITDTLSLRPLATYSFLPSGVSAIFHGRFPTATVAMMR</sequence>
<evidence type="ECO:0000313" key="2">
    <source>
        <dbReference type="Proteomes" id="UP000198629"/>
    </source>
</evidence>
<organism evidence="1 2">
    <name type="scientific">Methylophilus rhizosphaerae</name>
    <dbReference type="NCBI Taxonomy" id="492660"/>
    <lineage>
        <taxon>Bacteria</taxon>
        <taxon>Pseudomonadati</taxon>
        <taxon>Pseudomonadota</taxon>
        <taxon>Betaproteobacteria</taxon>
        <taxon>Nitrosomonadales</taxon>
        <taxon>Methylophilaceae</taxon>
        <taxon>Methylophilus</taxon>
    </lineage>
</organism>
<proteinExistence type="predicted"/>
<evidence type="ECO:0000313" key="1">
    <source>
        <dbReference type="EMBL" id="SDK13146.1"/>
    </source>
</evidence>
<dbReference type="STRING" id="492660.SAMN05192566_0243"/>
<protein>
    <submittedName>
        <fullName evidence="1">Uncharacterized protein</fullName>
    </submittedName>
</protein>
<dbReference type="EMBL" id="FNFX01000001">
    <property type="protein sequence ID" value="SDK13146.1"/>
    <property type="molecule type" value="Genomic_DNA"/>
</dbReference>
<reference evidence="2" key="1">
    <citation type="submission" date="2016-10" db="EMBL/GenBank/DDBJ databases">
        <authorList>
            <person name="Varghese N."/>
            <person name="Submissions S."/>
        </authorList>
    </citation>
    <scope>NUCLEOTIDE SEQUENCE [LARGE SCALE GENOMIC DNA]</scope>
    <source>
        <strain evidence="2">CBMB127</strain>
    </source>
</reference>
<gene>
    <name evidence="1" type="ORF">SAMN05192566_0243</name>
</gene>
<keyword evidence="2" id="KW-1185">Reference proteome</keyword>
<accession>A0A1G8ZDE1</accession>
<dbReference type="Proteomes" id="UP000198629">
    <property type="component" value="Unassembled WGS sequence"/>
</dbReference>